<dbReference type="Pfam" id="PF03466">
    <property type="entry name" value="LysR_substrate"/>
    <property type="match status" value="1"/>
</dbReference>
<dbReference type="GO" id="GO:0003700">
    <property type="term" value="F:DNA-binding transcription factor activity"/>
    <property type="evidence" value="ECO:0007669"/>
    <property type="project" value="InterPro"/>
</dbReference>
<evidence type="ECO:0000259" key="5">
    <source>
        <dbReference type="PROSITE" id="PS50931"/>
    </source>
</evidence>
<feature type="domain" description="HTH lysR-type" evidence="5">
    <location>
        <begin position="1"/>
        <end position="58"/>
    </location>
</feature>
<comment type="similarity">
    <text evidence="1">Belongs to the LysR transcriptional regulatory family.</text>
</comment>
<keyword evidence="3" id="KW-0238">DNA-binding</keyword>
<evidence type="ECO:0000313" key="6">
    <source>
        <dbReference type="EMBL" id="KXF77850.1"/>
    </source>
</evidence>
<evidence type="ECO:0000256" key="3">
    <source>
        <dbReference type="ARBA" id="ARBA00023125"/>
    </source>
</evidence>
<dbReference type="OrthoDB" id="9811588at2"/>
<dbReference type="Proteomes" id="UP000070107">
    <property type="component" value="Unassembled WGS sequence"/>
</dbReference>
<dbReference type="SUPFAM" id="SSF46785">
    <property type="entry name" value="Winged helix' DNA-binding domain"/>
    <property type="match status" value="1"/>
</dbReference>
<dbReference type="Pfam" id="PF00126">
    <property type="entry name" value="HTH_1"/>
    <property type="match status" value="1"/>
</dbReference>
<evidence type="ECO:0000313" key="7">
    <source>
        <dbReference type="Proteomes" id="UP000070107"/>
    </source>
</evidence>
<sequence length="305" mass="33681">MELRQLRHVVAVADTLHFGKAAERLNMTQPPLSQSIMAIEDELGVRLFERTKRRVVLTEIGSQWVSHARKVVDSVAELPGIARRLSIGEMGRLRLSFVSTTGYSIFPALISGYRKAFPAVDLELTEATSDVQVEALVERRIDVGIVIASSRAAMPPGVSYRPLLSEPLIAAVPQTWLDDGGLEHDAPPTILVQPLIIFPRRSAPGLHDAVLDIYRREGMAPNIIQEAIQMQTIIGLVASGMGMSIVPQSMENLQRPGVRYIPMRSHVPRIETGLIWRETDDNPALVNFLLHAAVVEGLRTKDRIG</sequence>
<evidence type="ECO:0000256" key="2">
    <source>
        <dbReference type="ARBA" id="ARBA00023015"/>
    </source>
</evidence>
<dbReference type="InterPro" id="IPR005119">
    <property type="entry name" value="LysR_subst-bd"/>
</dbReference>
<reference evidence="6 7" key="1">
    <citation type="submission" date="2015-11" db="EMBL/GenBank/DDBJ databases">
        <title>Draft genome sequence of Paramesorhizobium deserti A-3-E, a strain highly resistant to diverse beta-lactam antibiotics.</title>
        <authorList>
            <person name="Lv R."/>
            <person name="Yang X."/>
            <person name="Fang N."/>
            <person name="Guo J."/>
            <person name="Luo X."/>
            <person name="Peng F."/>
            <person name="Yang R."/>
            <person name="Cui Y."/>
            <person name="Fang C."/>
            <person name="Song Y."/>
        </authorList>
    </citation>
    <scope>NUCLEOTIDE SEQUENCE [LARGE SCALE GENOMIC DNA]</scope>
    <source>
        <strain evidence="6 7">A-3-E</strain>
    </source>
</reference>
<dbReference type="PRINTS" id="PR00039">
    <property type="entry name" value="HTHLYSR"/>
</dbReference>
<dbReference type="FunFam" id="1.10.10.10:FF:000001">
    <property type="entry name" value="LysR family transcriptional regulator"/>
    <property type="match status" value="1"/>
</dbReference>
<gene>
    <name evidence="6" type="ORF">ATN84_25260</name>
</gene>
<dbReference type="InterPro" id="IPR036390">
    <property type="entry name" value="WH_DNA-bd_sf"/>
</dbReference>
<organism evidence="6 7">
    <name type="scientific">Paramesorhizobium deserti</name>
    <dbReference type="NCBI Taxonomy" id="1494590"/>
    <lineage>
        <taxon>Bacteria</taxon>
        <taxon>Pseudomonadati</taxon>
        <taxon>Pseudomonadota</taxon>
        <taxon>Alphaproteobacteria</taxon>
        <taxon>Hyphomicrobiales</taxon>
        <taxon>Phyllobacteriaceae</taxon>
        <taxon>Paramesorhizobium</taxon>
    </lineage>
</organism>
<protein>
    <submittedName>
        <fullName evidence="6">LysR family transcriptional regulator</fullName>
    </submittedName>
</protein>
<name>A0A135HXB9_9HYPH</name>
<dbReference type="Gene3D" id="3.40.190.10">
    <property type="entry name" value="Periplasmic binding protein-like II"/>
    <property type="match status" value="2"/>
</dbReference>
<proteinExistence type="inferred from homology"/>
<dbReference type="InterPro" id="IPR036388">
    <property type="entry name" value="WH-like_DNA-bd_sf"/>
</dbReference>
<dbReference type="GO" id="GO:0003677">
    <property type="term" value="F:DNA binding"/>
    <property type="evidence" value="ECO:0007669"/>
    <property type="project" value="UniProtKB-KW"/>
</dbReference>
<dbReference type="PANTHER" id="PTHR30346:SF0">
    <property type="entry name" value="HCA OPERON TRANSCRIPTIONAL ACTIVATOR HCAR"/>
    <property type="match status" value="1"/>
</dbReference>
<evidence type="ECO:0000256" key="1">
    <source>
        <dbReference type="ARBA" id="ARBA00009437"/>
    </source>
</evidence>
<keyword evidence="2" id="KW-0805">Transcription regulation</keyword>
<dbReference type="PROSITE" id="PS50931">
    <property type="entry name" value="HTH_LYSR"/>
    <property type="match status" value="1"/>
</dbReference>
<dbReference type="GO" id="GO:0032993">
    <property type="term" value="C:protein-DNA complex"/>
    <property type="evidence" value="ECO:0007669"/>
    <property type="project" value="TreeGrafter"/>
</dbReference>
<dbReference type="AlphaFoldDB" id="A0A135HXB9"/>
<dbReference type="STRING" id="1494590.ATN84_25260"/>
<keyword evidence="7" id="KW-1185">Reference proteome</keyword>
<comment type="caution">
    <text evidence="6">The sequence shown here is derived from an EMBL/GenBank/DDBJ whole genome shotgun (WGS) entry which is preliminary data.</text>
</comment>
<dbReference type="RefSeq" id="WP_068881352.1">
    <property type="nucleotide sequence ID" value="NZ_LNTU01000011.1"/>
</dbReference>
<accession>A0A135HXB9</accession>
<keyword evidence="4" id="KW-0804">Transcription</keyword>
<dbReference type="Gene3D" id="1.10.10.10">
    <property type="entry name" value="Winged helix-like DNA-binding domain superfamily/Winged helix DNA-binding domain"/>
    <property type="match status" value="1"/>
</dbReference>
<dbReference type="SUPFAM" id="SSF53850">
    <property type="entry name" value="Periplasmic binding protein-like II"/>
    <property type="match status" value="1"/>
</dbReference>
<dbReference type="PANTHER" id="PTHR30346">
    <property type="entry name" value="TRANSCRIPTIONAL DUAL REGULATOR HCAR-RELATED"/>
    <property type="match status" value="1"/>
</dbReference>
<evidence type="ECO:0000256" key="4">
    <source>
        <dbReference type="ARBA" id="ARBA00023163"/>
    </source>
</evidence>
<dbReference type="InterPro" id="IPR000847">
    <property type="entry name" value="LysR_HTH_N"/>
</dbReference>
<dbReference type="EMBL" id="LNTU01000011">
    <property type="protein sequence ID" value="KXF77850.1"/>
    <property type="molecule type" value="Genomic_DNA"/>
</dbReference>